<keyword evidence="1" id="KW-0472">Membrane</keyword>
<protein>
    <submittedName>
        <fullName evidence="2">Uncharacterized protein</fullName>
    </submittedName>
</protein>
<evidence type="ECO:0000313" key="3">
    <source>
        <dbReference type="Proteomes" id="UP000604046"/>
    </source>
</evidence>
<dbReference type="Proteomes" id="UP000604046">
    <property type="component" value="Unassembled WGS sequence"/>
</dbReference>
<feature type="transmembrane region" description="Helical" evidence="1">
    <location>
        <begin position="122"/>
        <end position="144"/>
    </location>
</feature>
<organism evidence="2 3">
    <name type="scientific">Symbiodinium natans</name>
    <dbReference type="NCBI Taxonomy" id="878477"/>
    <lineage>
        <taxon>Eukaryota</taxon>
        <taxon>Sar</taxon>
        <taxon>Alveolata</taxon>
        <taxon>Dinophyceae</taxon>
        <taxon>Suessiales</taxon>
        <taxon>Symbiodiniaceae</taxon>
        <taxon>Symbiodinium</taxon>
    </lineage>
</organism>
<gene>
    <name evidence="2" type="ORF">SNAT2548_LOCUS22472</name>
</gene>
<dbReference type="AlphaFoldDB" id="A0A812R0R6"/>
<feature type="transmembrane region" description="Helical" evidence="1">
    <location>
        <begin position="385"/>
        <end position="403"/>
    </location>
</feature>
<feature type="transmembrane region" description="Helical" evidence="1">
    <location>
        <begin position="423"/>
        <end position="444"/>
    </location>
</feature>
<feature type="transmembrane region" description="Helical" evidence="1">
    <location>
        <begin position="505"/>
        <end position="525"/>
    </location>
</feature>
<evidence type="ECO:0000313" key="2">
    <source>
        <dbReference type="EMBL" id="CAE7413186.1"/>
    </source>
</evidence>
<feature type="transmembrane region" description="Helical" evidence="1">
    <location>
        <begin position="253"/>
        <end position="275"/>
    </location>
</feature>
<keyword evidence="1" id="KW-1133">Transmembrane helix</keyword>
<dbReference type="InterPro" id="IPR035897">
    <property type="entry name" value="Toll_tir_struct_dom_sf"/>
</dbReference>
<dbReference type="SUPFAM" id="SSF52200">
    <property type="entry name" value="Toll/Interleukin receptor TIR domain"/>
    <property type="match status" value="1"/>
</dbReference>
<comment type="caution">
    <text evidence="2">The sequence shown here is derived from an EMBL/GenBank/DDBJ whole genome shotgun (WGS) entry which is preliminary data.</text>
</comment>
<dbReference type="OrthoDB" id="438201at2759"/>
<reference evidence="2" key="1">
    <citation type="submission" date="2021-02" db="EMBL/GenBank/DDBJ databases">
        <authorList>
            <person name="Dougan E. K."/>
            <person name="Rhodes N."/>
            <person name="Thang M."/>
            <person name="Chan C."/>
        </authorList>
    </citation>
    <scope>NUCLEOTIDE SEQUENCE</scope>
</reference>
<feature type="transmembrane region" description="Helical" evidence="1">
    <location>
        <begin position="160"/>
        <end position="179"/>
    </location>
</feature>
<name>A0A812R0R6_9DINO</name>
<proteinExistence type="predicted"/>
<dbReference type="EMBL" id="CAJNDS010002290">
    <property type="protein sequence ID" value="CAE7413186.1"/>
    <property type="molecule type" value="Genomic_DNA"/>
</dbReference>
<keyword evidence="1" id="KW-0812">Transmembrane</keyword>
<sequence length="543" mass="61708">MAEAEAIGAAVDVDTVDDAVPSEFPAGNAQAEQEARAQRRYSATLARWVSAMKVLRPDLVRSIFAYQALSFMGSALRGGGVRKLQRLHRRSRATESIDEFWTHSWQLGPTQKFLCLLFLKNGLPASVAGTLAACIPFFLMYYGYLSDAYRPAWHPEPGQIPYFCTAAGTVTSVLTLFLWPSRAKVFLDVCCIDQVDAQKKAEGIASLAGILKQSKRLLVLWDHTYIERLWCVFEVAAFLHRSGKPRAVIRPTLLGPAAMVAWAAIPIIGFFWTLLYSWPEKNQLYNVYVVQVFFYVTFYWATAVMRAYHHSVEIFHRQLRSFRLEDTKCRCCTVNHVAEDGTVLPCDRQIVERCIRNWFGSVQQFEEFAAPLLRSTFDQQLGQDMFPYGYFLMIFCPILWAGLDTSIGTCWPCTKSAAEGDRQWFAYFLCYFLGLWLGVMPTTAKVGLYLMNRFSAPRRYLVCDVLLNLMIVTVMNLVWGVFLQVGVVFNDNDPRILREVIRDSYTRSALLCVTFVMPAVLLFGLPELLRLCRSHHPIARAAV</sequence>
<feature type="transmembrane region" description="Helical" evidence="1">
    <location>
        <begin position="465"/>
        <end position="485"/>
    </location>
</feature>
<evidence type="ECO:0000256" key="1">
    <source>
        <dbReference type="SAM" id="Phobius"/>
    </source>
</evidence>
<accession>A0A812R0R6</accession>
<feature type="transmembrane region" description="Helical" evidence="1">
    <location>
        <begin position="287"/>
        <end position="308"/>
    </location>
</feature>
<keyword evidence="3" id="KW-1185">Reference proteome</keyword>